<feature type="compositionally biased region" description="Polar residues" evidence="7">
    <location>
        <begin position="1636"/>
        <end position="1651"/>
    </location>
</feature>
<evidence type="ECO:0000256" key="5">
    <source>
        <dbReference type="ARBA" id="ARBA00022833"/>
    </source>
</evidence>
<feature type="compositionally biased region" description="Acidic residues" evidence="7">
    <location>
        <begin position="1892"/>
        <end position="1914"/>
    </location>
</feature>
<keyword evidence="5" id="KW-0862">Zinc</keyword>
<proteinExistence type="predicted"/>
<feature type="domain" description="RanBP2-type" evidence="9">
    <location>
        <begin position="1116"/>
        <end position="1146"/>
    </location>
</feature>
<dbReference type="Gene3D" id="3.10.20.90">
    <property type="entry name" value="Phosphatidylinositol 3-kinase Catalytic Subunit, Chain A, domain 1"/>
    <property type="match status" value="1"/>
</dbReference>
<dbReference type="PROSITE" id="PS50053">
    <property type="entry name" value="UBIQUITIN_2"/>
    <property type="match status" value="1"/>
</dbReference>
<dbReference type="GO" id="GO:0004842">
    <property type="term" value="F:ubiquitin-protein transferase activity"/>
    <property type="evidence" value="ECO:0007669"/>
    <property type="project" value="TreeGrafter"/>
</dbReference>
<evidence type="ECO:0008006" key="11">
    <source>
        <dbReference type="Google" id="ProtNLM"/>
    </source>
</evidence>
<feature type="region of interest" description="Disordered" evidence="7">
    <location>
        <begin position="475"/>
        <end position="587"/>
    </location>
</feature>
<feature type="compositionally biased region" description="Low complexity" evidence="7">
    <location>
        <begin position="2009"/>
        <end position="2024"/>
    </location>
</feature>
<dbReference type="GO" id="GO:0043161">
    <property type="term" value="P:proteasome-mediated ubiquitin-dependent protein catabolic process"/>
    <property type="evidence" value="ECO:0007669"/>
    <property type="project" value="TreeGrafter"/>
</dbReference>
<feature type="compositionally biased region" description="Polar residues" evidence="7">
    <location>
        <begin position="1083"/>
        <end position="1092"/>
    </location>
</feature>
<dbReference type="InterPro" id="IPR001876">
    <property type="entry name" value="Znf_RanBP2"/>
</dbReference>
<protein>
    <recommendedName>
        <fullName evidence="11">RanBP-type and C3HC4-type zinc finger-containing protein 1</fullName>
    </recommendedName>
</protein>
<reference evidence="10" key="1">
    <citation type="submission" date="2020-11" db="EMBL/GenBank/DDBJ databases">
        <authorList>
            <person name="Tran Van P."/>
        </authorList>
    </citation>
    <scope>NUCLEOTIDE SEQUENCE</scope>
</reference>
<evidence type="ECO:0000259" key="8">
    <source>
        <dbReference type="PROSITE" id="PS50053"/>
    </source>
</evidence>
<evidence type="ECO:0000256" key="7">
    <source>
        <dbReference type="SAM" id="MobiDB-lite"/>
    </source>
</evidence>
<dbReference type="SUPFAM" id="SSF54236">
    <property type="entry name" value="Ubiquitin-like"/>
    <property type="match status" value="1"/>
</dbReference>
<feature type="compositionally biased region" description="Polar residues" evidence="7">
    <location>
        <begin position="475"/>
        <end position="486"/>
    </location>
</feature>
<organism evidence="10">
    <name type="scientific">Timema monikensis</name>
    <dbReference type="NCBI Taxonomy" id="170555"/>
    <lineage>
        <taxon>Eukaryota</taxon>
        <taxon>Metazoa</taxon>
        <taxon>Ecdysozoa</taxon>
        <taxon>Arthropoda</taxon>
        <taxon>Hexapoda</taxon>
        <taxon>Insecta</taxon>
        <taxon>Pterygota</taxon>
        <taxon>Neoptera</taxon>
        <taxon>Polyneoptera</taxon>
        <taxon>Phasmatodea</taxon>
        <taxon>Timematodea</taxon>
        <taxon>Timematoidea</taxon>
        <taxon>Timematidae</taxon>
        <taxon>Timema</taxon>
    </lineage>
</organism>
<dbReference type="Pfam" id="PF00240">
    <property type="entry name" value="ubiquitin"/>
    <property type="match status" value="1"/>
</dbReference>
<dbReference type="GO" id="GO:0071797">
    <property type="term" value="C:LUBAC complex"/>
    <property type="evidence" value="ECO:0007669"/>
    <property type="project" value="TreeGrafter"/>
</dbReference>
<feature type="region of interest" description="Disordered" evidence="7">
    <location>
        <begin position="1055"/>
        <end position="1092"/>
    </location>
</feature>
<evidence type="ECO:0000256" key="1">
    <source>
        <dbReference type="ARBA" id="ARBA00004906"/>
    </source>
</evidence>
<comment type="pathway">
    <text evidence="1">Protein modification; protein ubiquitination.</text>
</comment>
<feature type="compositionally biased region" description="Acidic residues" evidence="7">
    <location>
        <begin position="271"/>
        <end position="281"/>
    </location>
</feature>
<feature type="region of interest" description="Disordered" evidence="7">
    <location>
        <begin position="1870"/>
        <end position="2044"/>
    </location>
</feature>
<dbReference type="GO" id="GO:0008270">
    <property type="term" value="F:zinc ion binding"/>
    <property type="evidence" value="ECO:0007669"/>
    <property type="project" value="UniProtKB-KW"/>
</dbReference>
<feature type="region of interest" description="Disordered" evidence="7">
    <location>
        <begin position="1624"/>
        <end position="1684"/>
    </location>
</feature>
<dbReference type="PANTHER" id="PTHR22770">
    <property type="entry name" value="UBIQUITIN CONJUGATING ENZYME 7 INTERACTING PROTEIN-RELATED"/>
    <property type="match status" value="1"/>
</dbReference>
<sequence>MVGRCSIVLSSTAEDGEIEVRISVGKLIPAFACIESEWGNNLGETASVCPAVDENLDLQVTGTSLQHDKGSAELTPVVQSPPTFPRSKGVTKVTAPVRPFRRASPEDKPVTTPLPAARRRKLPPQEEPVLETSVPTQQPKPAKRAGKHLRKIYPTVEEEEENPKPVERIVSKVQPQCSIGSDTTEVTDIKVLDATKDNSKPRAFVPIARANTLTSCTSGDYSEYSWYDAKSDKTYEFMDCGSGLYETVEVVSGSAIGENGGESRGSKDTIVPEDSDEDSVDSDVHIERMNHVNNQNTNRYQDEGLVEDTTPVVDTVYLDQVRRRVKSGSYSIGEPTSPTSSTSRKEKTSSGFFSFLRWFRKNKEGDDESEDVANREFEEGLSFPTAPSSPELLRSHSSSCGSVDTLFSTATATSFAFITPTCYRPFGGSNQPEKIITVGPDTDTYRNRLRHRDRVRELDRNLTLRKKYRLFGSNTLLRSAPNTPNASPVLKKRSGVLRSNSESNDKLQPKQPNTSPGSHNSSFGKKKRKAPIPPAHPLSKLCDSLPNTLENKCKAKRKSMENDDASSLKRLYHRRTASESSKDKKSGAYCHVKGKRKAPPPPITFEQQNGISTLEKLQHQFSSIGKKKRPAPRPPVIDGQIKQEITVSKKESKEIQTINKEDYNKSLTGKLSSEEKERLIANIAKLKAHAERKSISASPPSSPSSMDLGLKSQYEQVVCNDSLKLERGVLKSNKDVPKMEIGAAENKVAPVSPRPWYKRNFTGRDSGGGGIKRDIFKSLEKKKDKSKEEDWIPEGGIPRVVGTSVPNDGGSIGSSRFSFFSRLDRSDEKKKEEKRKSQVSMLANISELDREAAEIVQKEQAREQAMLAAQNAKFYSYPDEPRLKKLPIDDVDLALPVSSNVEVPKRSSARELISLFNSIGNVTKVTVNSTFFSKDGSSFFSKENGVEKRFSFVGESVKTEQRMVVEDCDNKSYEKKEIRQTRQSIIIDSNHSPVSSPVTGRKNIKISESSSKVTSLFDTKGIPTSNGTASGVVIEEVDDEPENASKTRAMYEANKLRRHHSPSPSIPTIAEQSETASSAASTVKTNPGSNRSSVNILPDIATVKATTQPPNTIHVKQPIVWACPRCTLENQRWKLTCEACGRWRPSNTEELNEVTPTSNVTTQVKKETDINWESEIKKYFPNLDITANKTSQVNKKTDPKNDTKQVEEPTKICNGLPSTFIGGKLKQDMEKEKKSKDESVEPIKLNALINGGVAVFEEPDVDEVRKARLAFFNKTNTDESQIDEISSEKTNEKLALNKLSCDENASDKGNEKLALNKLPFDKNASAKSNVKPGLNKLPLDENEQQKLREILKEMKNSLPKRPKKLVEKSDSMNVETTETKVTVPYKIKENVNVEKSQKLGAIKKVPKKTYEDIKSASNQKDSPASGIIKDKVPFQNGTVGEKAEALLITRKTVIEDIKVKKSGPQKTEKVSTSAQTNAVVRKVDSSQYSDQKKEGEFLSPTISSKNMLQISPDILPVTVEEYSTAIKDGVLYTSLSKDSKKIGTGTFELIRARDFANIEATKTGSEANVVHVYANITNPLMESSSSFQQSVVTSKQTPVIQFPQPVATGEKGLAAGRAEVKLVQADESSHGEVSKGSPQPSSSGITSPELSSTRDARGSSIQSSRVSESSSCSMASAGSGDNSEVEKLTAQLTLPKGLADFKANLEAEQKVEHNMNTLAINRLLRRLEAAIAGGQHMLAAGLAKDLARLKISCSVTRHRRSLDTSPASITVDMYVEDKVSHQGPIPLQVTPVLTVAQLKDKVEQEFEIPTGVQRWILGKLLASDDSKTLADHNISSGGCPIFLYLVAPDGDHEGEVPTAADPGSVIKQELEPKVESKDTPPGVKPGGGWYYNDDDERYSFCEDTESDSSEEEDVPQPAKQNPIKPGTAMVAQLQQVTKVIKGEKEEEDSEESDDEDEEDSIEEETIPVAVVNDKPKVLVGPPSPTGPKFPLPGPSRQLTLVEQPDKPATSQTSTNSPTPTTSQTAVVLKPVTNQSPKPFRPARRETKCPVCTLVNSPTRPGCAACTTERPLKYVVPVEYRANDQELERMQQEQQFDNELKQA</sequence>
<keyword evidence="4" id="KW-0833">Ubl conjugation pathway</keyword>
<keyword evidence="3 6" id="KW-0863">Zinc-finger</keyword>
<gene>
    <name evidence="10" type="ORF">TMSB3V08_LOCUS8327</name>
</gene>
<dbReference type="InterPro" id="IPR000626">
    <property type="entry name" value="Ubiquitin-like_dom"/>
</dbReference>
<feature type="domain" description="Ubiquitin-like" evidence="8">
    <location>
        <begin position="1773"/>
        <end position="1837"/>
    </location>
</feature>
<evidence type="ECO:0000256" key="2">
    <source>
        <dbReference type="ARBA" id="ARBA00022723"/>
    </source>
</evidence>
<feature type="region of interest" description="Disordered" evidence="7">
    <location>
        <begin position="255"/>
        <end position="281"/>
    </location>
</feature>
<evidence type="ECO:0000256" key="3">
    <source>
        <dbReference type="ARBA" id="ARBA00022771"/>
    </source>
</evidence>
<name>A0A7R9ECV8_9NEOP</name>
<feature type="region of interest" description="Disordered" evidence="7">
    <location>
        <begin position="76"/>
        <end position="148"/>
    </location>
</feature>
<dbReference type="SMART" id="SM00547">
    <property type="entry name" value="ZnF_RBZ"/>
    <property type="match status" value="2"/>
</dbReference>
<dbReference type="InterPro" id="IPR051628">
    <property type="entry name" value="LUBAC_E3_Ligases"/>
</dbReference>
<accession>A0A7R9ECV8</accession>
<keyword evidence="2" id="KW-0479">Metal-binding</keyword>
<dbReference type="PANTHER" id="PTHR22770:SF13">
    <property type="entry name" value="RING-TYPE DOMAIN-CONTAINING PROTEIN"/>
    <property type="match status" value="1"/>
</dbReference>
<feature type="region of interest" description="Disordered" evidence="7">
    <location>
        <begin position="779"/>
        <end position="809"/>
    </location>
</feature>
<dbReference type="InterPro" id="IPR029071">
    <property type="entry name" value="Ubiquitin-like_domsf"/>
</dbReference>
<evidence type="ECO:0000256" key="6">
    <source>
        <dbReference type="PROSITE-ProRule" id="PRU00322"/>
    </source>
</evidence>
<feature type="compositionally biased region" description="Acidic residues" evidence="7">
    <location>
        <begin position="1945"/>
        <end position="1965"/>
    </location>
</feature>
<evidence type="ECO:0000259" key="9">
    <source>
        <dbReference type="PROSITE" id="PS50199"/>
    </source>
</evidence>
<dbReference type="EMBL" id="OB795057">
    <property type="protein sequence ID" value="CAD7431600.1"/>
    <property type="molecule type" value="Genomic_DNA"/>
</dbReference>
<dbReference type="Pfam" id="PF00641">
    <property type="entry name" value="Zn_ribbon_RanBP"/>
    <property type="match status" value="1"/>
</dbReference>
<dbReference type="SMART" id="SM00213">
    <property type="entry name" value="UBQ"/>
    <property type="match status" value="1"/>
</dbReference>
<dbReference type="GO" id="GO:0097039">
    <property type="term" value="P:protein linear polyubiquitination"/>
    <property type="evidence" value="ECO:0007669"/>
    <property type="project" value="TreeGrafter"/>
</dbReference>
<feature type="compositionally biased region" description="Low complexity" evidence="7">
    <location>
        <begin position="1070"/>
        <end position="1082"/>
    </location>
</feature>
<evidence type="ECO:0000313" key="10">
    <source>
        <dbReference type="EMBL" id="CAD7431600.1"/>
    </source>
</evidence>
<evidence type="ECO:0000256" key="4">
    <source>
        <dbReference type="ARBA" id="ARBA00022786"/>
    </source>
</evidence>
<dbReference type="GO" id="GO:0043130">
    <property type="term" value="F:ubiquitin binding"/>
    <property type="evidence" value="ECO:0007669"/>
    <property type="project" value="TreeGrafter"/>
</dbReference>
<dbReference type="PROSITE" id="PS01358">
    <property type="entry name" value="ZF_RANBP2_1"/>
    <property type="match status" value="1"/>
</dbReference>
<dbReference type="Gene3D" id="2.30.30.380">
    <property type="entry name" value="Zn-finger domain of Sec23/24"/>
    <property type="match status" value="2"/>
</dbReference>
<dbReference type="PROSITE" id="PS50199">
    <property type="entry name" value="ZF_RANBP2_2"/>
    <property type="match status" value="1"/>
</dbReference>
<feature type="region of interest" description="Disordered" evidence="7">
    <location>
        <begin position="327"/>
        <end position="346"/>
    </location>
</feature>
<feature type="compositionally biased region" description="Low complexity" evidence="7">
    <location>
        <begin position="1659"/>
        <end position="1679"/>
    </location>
</feature>
<feature type="compositionally biased region" description="Pro residues" evidence="7">
    <location>
        <begin position="1981"/>
        <end position="1993"/>
    </location>
</feature>
<feature type="compositionally biased region" description="Basic and acidic residues" evidence="7">
    <location>
        <begin position="576"/>
        <end position="586"/>
    </location>
</feature>
<feature type="compositionally biased region" description="Basic and acidic residues" evidence="7">
    <location>
        <begin position="779"/>
        <end position="790"/>
    </location>
</feature>
<feature type="compositionally biased region" description="Polar residues" evidence="7">
    <location>
        <begin position="510"/>
        <end position="523"/>
    </location>
</feature>